<dbReference type="EMBL" id="WJXA01000003">
    <property type="protein sequence ID" value="KAF7149325.1"/>
    <property type="molecule type" value="Genomic_DNA"/>
</dbReference>
<sequence>MTGGNMSIALRFGSKPSEKDDDVGNSNDDKEANGTKKNVSEKDNSAVERNKGVKGDLPINTMAHAIFSENTAYHAKKDNQELVAKVLENQQTKAQNSAENSNQEVVEESDKEEKSHSTQSLDSIVQDSVDPRIESEEEQTSSLIKDHQREDQVIENAEVLRQQLEIETNALAVYSPVEIDSNVRASQIKGINLHVDFRGRDNKKGSRKARRRKLYALSQNYEENIDEYVSDSFSEGPEQDRTTEELRTIIAADVKVWNVKVWNVSSSQLPSLEGLRAVVNGFEMKAVCWDYMINWDCLGCSVAKGWI</sequence>
<protein>
    <submittedName>
        <fullName evidence="2">Uncharacterized protein</fullName>
    </submittedName>
</protein>
<feature type="compositionally biased region" description="Basic and acidic residues" evidence="1">
    <location>
        <begin position="27"/>
        <end position="54"/>
    </location>
</feature>
<feature type="region of interest" description="Disordered" evidence="1">
    <location>
        <begin position="84"/>
        <end position="145"/>
    </location>
</feature>
<organism evidence="2 3">
    <name type="scientific">Rhododendron simsii</name>
    <name type="common">Sims's rhododendron</name>
    <dbReference type="NCBI Taxonomy" id="118357"/>
    <lineage>
        <taxon>Eukaryota</taxon>
        <taxon>Viridiplantae</taxon>
        <taxon>Streptophyta</taxon>
        <taxon>Embryophyta</taxon>
        <taxon>Tracheophyta</taxon>
        <taxon>Spermatophyta</taxon>
        <taxon>Magnoliopsida</taxon>
        <taxon>eudicotyledons</taxon>
        <taxon>Gunneridae</taxon>
        <taxon>Pentapetalae</taxon>
        <taxon>asterids</taxon>
        <taxon>Ericales</taxon>
        <taxon>Ericaceae</taxon>
        <taxon>Ericoideae</taxon>
        <taxon>Rhodoreae</taxon>
        <taxon>Rhododendron</taxon>
    </lineage>
</organism>
<accession>A0A834LUS7</accession>
<keyword evidence="3" id="KW-1185">Reference proteome</keyword>
<evidence type="ECO:0000313" key="2">
    <source>
        <dbReference type="EMBL" id="KAF7149325.1"/>
    </source>
</evidence>
<feature type="region of interest" description="Disordered" evidence="1">
    <location>
        <begin position="1"/>
        <end position="59"/>
    </location>
</feature>
<dbReference type="AlphaFoldDB" id="A0A834LUS7"/>
<feature type="compositionally biased region" description="Polar residues" evidence="1">
    <location>
        <begin position="88"/>
        <end position="103"/>
    </location>
</feature>
<reference evidence="2" key="1">
    <citation type="submission" date="2019-11" db="EMBL/GenBank/DDBJ databases">
        <authorList>
            <person name="Liu Y."/>
            <person name="Hou J."/>
            <person name="Li T.-Q."/>
            <person name="Guan C.-H."/>
            <person name="Wu X."/>
            <person name="Wu H.-Z."/>
            <person name="Ling F."/>
            <person name="Zhang R."/>
            <person name="Shi X.-G."/>
            <person name="Ren J.-P."/>
            <person name="Chen E.-F."/>
            <person name="Sun J.-M."/>
        </authorList>
    </citation>
    <scope>NUCLEOTIDE SEQUENCE</scope>
    <source>
        <strain evidence="2">Adult_tree_wgs_1</strain>
        <tissue evidence="2">Leaves</tissue>
    </source>
</reference>
<evidence type="ECO:0000313" key="3">
    <source>
        <dbReference type="Proteomes" id="UP000626092"/>
    </source>
</evidence>
<dbReference type="OrthoDB" id="1801847at2759"/>
<name>A0A834LUS7_RHOSS</name>
<gene>
    <name evidence="2" type="ORF">RHSIM_Rhsim03G0041700</name>
</gene>
<evidence type="ECO:0000256" key="1">
    <source>
        <dbReference type="SAM" id="MobiDB-lite"/>
    </source>
</evidence>
<feature type="compositionally biased region" description="Polar residues" evidence="1">
    <location>
        <begin position="117"/>
        <end position="126"/>
    </location>
</feature>
<proteinExistence type="predicted"/>
<comment type="caution">
    <text evidence="2">The sequence shown here is derived from an EMBL/GenBank/DDBJ whole genome shotgun (WGS) entry which is preliminary data.</text>
</comment>
<dbReference type="Proteomes" id="UP000626092">
    <property type="component" value="Unassembled WGS sequence"/>
</dbReference>